<gene>
    <name evidence="6" type="ORF">LEP1GSC199_1406</name>
</gene>
<dbReference type="STRING" id="1218591.LEP1GSC199_1406"/>
<dbReference type="Gene3D" id="1.10.490.10">
    <property type="entry name" value="Globins"/>
    <property type="match status" value="1"/>
</dbReference>
<dbReference type="GO" id="GO:0046872">
    <property type="term" value="F:metal ion binding"/>
    <property type="evidence" value="ECO:0007669"/>
    <property type="project" value="UniProtKB-KW"/>
</dbReference>
<keyword evidence="2" id="KW-0349">Heme</keyword>
<dbReference type="GO" id="GO:0019825">
    <property type="term" value="F:oxygen binding"/>
    <property type="evidence" value="ECO:0007669"/>
    <property type="project" value="InterPro"/>
</dbReference>
<accession>N1W9G9</accession>
<comment type="similarity">
    <text evidence="5">Belongs to the truncated hemoglobin family. Group II subfamily.</text>
</comment>
<dbReference type="InterPro" id="IPR044203">
    <property type="entry name" value="GlbO/GLB3-like"/>
</dbReference>
<keyword evidence="1" id="KW-0813">Transport</keyword>
<dbReference type="InterPro" id="IPR009050">
    <property type="entry name" value="Globin-like_sf"/>
</dbReference>
<keyword evidence="4" id="KW-0408">Iron</keyword>
<evidence type="ECO:0000256" key="4">
    <source>
        <dbReference type="ARBA" id="ARBA00023004"/>
    </source>
</evidence>
<dbReference type="GO" id="GO:0020037">
    <property type="term" value="F:heme binding"/>
    <property type="evidence" value="ECO:0007669"/>
    <property type="project" value="InterPro"/>
</dbReference>
<evidence type="ECO:0000313" key="6">
    <source>
        <dbReference type="EMBL" id="EMY68516.1"/>
    </source>
</evidence>
<proteinExistence type="inferred from homology"/>
<organism evidence="6 7">
    <name type="scientific">Leptospira vanthielii serovar Holland str. Waz Holland = ATCC 700522</name>
    <dbReference type="NCBI Taxonomy" id="1218591"/>
    <lineage>
        <taxon>Bacteria</taxon>
        <taxon>Pseudomonadati</taxon>
        <taxon>Spirochaetota</taxon>
        <taxon>Spirochaetia</taxon>
        <taxon>Leptospirales</taxon>
        <taxon>Leptospiraceae</taxon>
        <taxon>Leptospira</taxon>
    </lineage>
</organism>
<dbReference type="SUPFAM" id="SSF46458">
    <property type="entry name" value="Globin-like"/>
    <property type="match status" value="1"/>
</dbReference>
<keyword evidence="3" id="KW-0479">Metal-binding</keyword>
<evidence type="ECO:0000313" key="7">
    <source>
        <dbReference type="Proteomes" id="UP000012227"/>
    </source>
</evidence>
<sequence length="215" mass="25035">MSQCHLIYLFRIFLPSFVNFAYRPGNNTKIRMGSLGEPSRSSGPGQSGLRLRLRSKIRLPLPVPFAKLTIDLDPNDIYTPAGGPPPANPNVKFLYEKWGEGNIRKLVSDFYDLVATSEIRWMFQGDWDLAKEKQADFMIQVLGGPSYYIEKWGPARMRMRHFVFPISEKERAVWFRCYDEALQKFDFEHDDKIDFLYFLDGFSGWMVNRKDSPTE</sequence>
<dbReference type="PANTHER" id="PTHR47366">
    <property type="entry name" value="TWO-ON-TWO HEMOGLOBIN-3"/>
    <property type="match status" value="1"/>
</dbReference>
<dbReference type="AlphaFoldDB" id="N1W9G9"/>
<dbReference type="GO" id="GO:0005344">
    <property type="term" value="F:oxygen carrier activity"/>
    <property type="evidence" value="ECO:0007669"/>
    <property type="project" value="InterPro"/>
</dbReference>
<reference evidence="6 7" key="1">
    <citation type="submission" date="2013-03" db="EMBL/GenBank/DDBJ databases">
        <authorList>
            <person name="Harkins D.M."/>
            <person name="Durkin A.S."/>
            <person name="Brinkac L.M."/>
            <person name="Haft D.H."/>
            <person name="Selengut J.D."/>
            <person name="Sanka R."/>
            <person name="DePew J."/>
            <person name="Purushe J."/>
            <person name="Galloway R.L."/>
            <person name="Vinetz J.M."/>
            <person name="Sutton G.G."/>
            <person name="Nierman W.C."/>
            <person name="Fouts D.E."/>
        </authorList>
    </citation>
    <scope>NUCLEOTIDE SEQUENCE [LARGE SCALE GENOMIC DNA]</scope>
    <source>
        <strain evidence="6 7">Waz Holland</strain>
    </source>
</reference>
<name>N1W9G9_9LEPT</name>
<dbReference type="EMBL" id="AOGY02000069">
    <property type="protein sequence ID" value="EMY68516.1"/>
    <property type="molecule type" value="Genomic_DNA"/>
</dbReference>
<evidence type="ECO:0000256" key="5">
    <source>
        <dbReference type="ARBA" id="ARBA00034496"/>
    </source>
</evidence>
<dbReference type="Proteomes" id="UP000012227">
    <property type="component" value="Unassembled WGS sequence"/>
</dbReference>
<dbReference type="Pfam" id="PF01152">
    <property type="entry name" value="Bac_globin"/>
    <property type="match status" value="1"/>
</dbReference>
<evidence type="ECO:0000256" key="2">
    <source>
        <dbReference type="ARBA" id="ARBA00022617"/>
    </source>
</evidence>
<protein>
    <submittedName>
        <fullName evidence="6">Globin, protozoan/cyanobacterial family</fullName>
    </submittedName>
</protein>
<comment type="caution">
    <text evidence="6">The sequence shown here is derived from an EMBL/GenBank/DDBJ whole genome shotgun (WGS) entry which is preliminary data.</text>
</comment>
<evidence type="ECO:0000256" key="1">
    <source>
        <dbReference type="ARBA" id="ARBA00022448"/>
    </source>
</evidence>
<dbReference type="InterPro" id="IPR001486">
    <property type="entry name" value="Hemoglobin_trunc"/>
</dbReference>
<dbReference type="PANTHER" id="PTHR47366:SF1">
    <property type="entry name" value="TWO-ON-TWO HEMOGLOBIN-3"/>
    <property type="match status" value="1"/>
</dbReference>
<dbReference type="InterPro" id="IPR012292">
    <property type="entry name" value="Globin/Proto"/>
</dbReference>
<evidence type="ECO:0000256" key="3">
    <source>
        <dbReference type="ARBA" id="ARBA00022723"/>
    </source>
</evidence>